<evidence type="ECO:0000313" key="2">
    <source>
        <dbReference type="Proteomes" id="UP000015106"/>
    </source>
</evidence>
<reference evidence="1" key="2">
    <citation type="submission" date="2018-03" db="EMBL/GenBank/DDBJ databases">
        <title>The Triticum urartu genome reveals the dynamic nature of wheat genome evolution.</title>
        <authorList>
            <person name="Ling H."/>
            <person name="Ma B."/>
            <person name="Shi X."/>
            <person name="Liu H."/>
            <person name="Dong L."/>
            <person name="Sun H."/>
            <person name="Cao Y."/>
            <person name="Gao Q."/>
            <person name="Zheng S."/>
            <person name="Li Y."/>
            <person name="Yu Y."/>
            <person name="Du H."/>
            <person name="Qi M."/>
            <person name="Li Y."/>
            <person name="Yu H."/>
            <person name="Cui Y."/>
            <person name="Wang N."/>
            <person name="Chen C."/>
            <person name="Wu H."/>
            <person name="Zhao Y."/>
            <person name="Zhang J."/>
            <person name="Li Y."/>
            <person name="Zhou W."/>
            <person name="Zhang B."/>
            <person name="Hu W."/>
            <person name="Eijk M."/>
            <person name="Tang J."/>
            <person name="Witsenboer H."/>
            <person name="Zhao S."/>
            <person name="Li Z."/>
            <person name="Zhang A."/>
            <person name="Wang D."/>
            <person name="Liang C."/>
        </authorList>
    </citation>
    <scope>NUCLEOTIDE SEQUENCE [LARGE SCALE GENOMIC DNA]</scope>
    <source>
        <strain evidence="1">cv. G1812</strain>
    </source>
</reference>
<keyword evidence="2" id="KW-1185">Reference proteome</keyword>
<proteinExistence type="predicted"/>
<name>A0A8R7UW76_TRIUA</name>
<reference evidence="1" key="3">
    <citation type="submission" date="2022-06" db="UniProtKB">
        <authorList>
            <consortium name="EnsemblPlants"/>
        </authorList>
    </citation>
    <scope>IDENTIFICATION</scope>
</reference>
<sequence length="104" mass="12036">MEMANRVRLLGNIGIWPVSWFKVRSRPYKLVRFLNPDGIAPVMLLLERERSCKLVKCPTISGSIPVILLWFEYTERNLLDEHCGSFLKNSVMFPSARLPSSRRS</sequence>
<dbReference type="EnsemblPlants" id="TuG1812G0700000067.01.T01">
    <property type="protein sequence ID" value="TuG1812G0700000067.01.T01.cds310136"/>
    <property type="gene ID" value="TuG1812G0700000067.01"/>
</dbReference>
<organism evidence="1 2">
    <name type="scientific">Triticum urartu</name>
    <name type="common">Red wild einkorn</name>
    <name type="synonym">Crithodium urartu</name>
    <dbReference type="NCBI Taxonomy" id="4572"/>
    <lineage>
        <taxon>Eukaryota</taxon>
        <taxon>Viridiplantae</taxon>
        <taxon>Streptophyta</taxon>
        <taxon>Embryophyta</taxon>
        <taxon>Tracheophyta</taxon>
        <taxon>Spermatophyta</taxon>
        <taxon>Magnoliopsida</taxon>
        <taxon>Liliopsida</taxon>
        <taxon>Poales</taxon>
        <taxon>Poaceae</taxon>
        <taxon>BOP clade</taxon>
        <taxon>Pooideae</taxon>
        <taxon>Triticodae</taxon>
        <taxon>Triticeae</taxon>
        <taxon>Triticinae</taxon>
        <taxon>Triticum</taxon>
    </lineage>
</organism>
<dbReference type="Proteomes" id="UP000015106">
    <property type="component" value="Chromosome 7"/>
</dbReference>
<protein>
    <submittedName>
        <fullName evidence="1">Uncharacterized protein</fullName>
    </submittedName>
</protein>
<dbReference type="Gramene" id="TuG1812G0700000067.01.T01">
    <property type="protein sequence ID" value="TuG1812G0700000067.01.T01.cds310136"/>
    <property type="gene ID" value="TuG1812G0700000067.01"/>
</dbReference>
<reference evidence="2" key="1">
    <citation type="journal article" date="2013" name="Nature">
        <title>Draft genome of the wheat A-genome progenitor Triticum urartu.</title>
        <authorList>
            <person name="Ling H.Q."/>
            <person name="Zhao S."/>
            <person name="Liu D."/>
            <person name="Wang J."/>
            <person name="Sun H."/>
            <person name="Zhang C."/>
            <person name="Fan H."/>
            <person name="Li D."/>
            <person name="Dong L."/>
            <person name="Tao Y."/>
            <person name="Gao C."/>
            <person name="Wu H."/>
            <person name="Li Y."/>
            <person name="Cui Y."/>
            <person name="Guo X."/>
            <person name="Zheng S."/>
            <person name="Wang B."/>
            <person name="Yu K."/>
            <person name="Liang Q."/>
            <person name="Yang W."/>
            <person name="Lou X."/>
            <person name="Chen J."/>
            <person name="Feng M."/>
            <person name="Jian J."/>
            <person name="Zhang X."/>
            <person name="Luo G."/>
            <person name="Jiang Y."/>
            <person name="Liu J."/>
            <person name="Wang Z."/>
            <person name="Sha Y."/>
            <person name="Zhang B."/>
            <person name="Wu H."/>
            <person name="Tang D."/>
            <person name="Shen Q."/>
            <person name="Xue P."/>
            <person name="Zou S."/>
            <person name="Wang X."/>
            <person name="Liu X."/>
            <person name="Wang F."/>
            <person name="Yang Y."/>
            <person name="An X."/>
            <person name="Dong Z."/>
            <person name="Zhang K."/>
            <person name="Zhang X."/>
            <person name="Luo M.C."/>
            <person name="Dvorak J."/>
            <person name="Tong Y."/>
            <person name="Wang J."/>
            <person name="Yang H."/>
            <person name="Li Z."/>
            <person name="Wang D."/>
            <person name="Zhang A."/>
            <person name="Wang J."/>
        </authorList>
    </citation>
    <scope>NUCLEOTIDE SEQUENCE</scope>
    <source>
        <strain evidence="2">cv. G1812</strain>
    </source>
</reference>
<accession>A0A8R7UW76</accession>
<evidence type="ECO:0000313" key="1">
    <source>
        <dbReference type="EnsemblPlants" id="TuG1812G0700000067.01.T01.cds310136"/>
    </source>
</evidence>
<dbReference type="AlphaFoldDB" id="A0A8R7UW76"/>